<accession>A0ABM6FGR9</accession>
<protein>
    <submittedName>
        <fullName evidence="1">Uncharacterized protein</fullName>
    </submittedName>
</protein>
<evidence type="ECO:0000313" key="1">
    <source>
        <dbReference type="EMBL" id="AOZ11150.1"/>
    </source>
</evidence>
<reference evidence="1 2" key="1">
    <citation type="submission" date="2016-10" db="EMBL/GenBank/DDBJ databases">
        <title>Complete genome sequences of three Cupriavidus strains isolated from various Malaysian environments.</title>
        <authorList>
            <person name="Abdullah A.A.-A."/>
            <person name="Shafie N.A.H."/>
            <person name="Lau N.S."/>
        </authorList>
    </citation>
    <scope>NUCLEOTIDE SEQUENCE [LARGE SCALE GENOMIC DNA]</scope>
    <source>
        <strain evidence="1 2">USMAA1020</strain>
        <plasmid evidence="1 2">unnamed1</plasmid>
    </source>
</reference>
<gene>
    <name evidence="1" type="ORF">BKK80_34920</name>
</gene>
<keyword evidence="2" id="KW-1185">Reference proteome</keyword>
<dbReference type="RefSeq" id="WP_071073748.1">
    <property type="nucleotide sequence ID" value="NZ_CP017756.1"/>
</dbReference>
<keyword evidence="1" id="KW-0614">Plasmid</keyword>
<dbReference type="EMBL" id="CP017756">
    <property type="protein sequence ID" value="AOZ11150.1"/>
    <property type="molecule type" value="Genomic_DNA"/>
</dbReference>
<geneLocation type="plasmid" evidence="1 2">
    <name>unnamed1</name>
</geneLocation>
<evidence type="ECO:0000313" key="2">
    <source>
        <dbReference type="Proteomes" id="UP000177515"/>
    </source>
</evidence>
<name>A0ABM6FGR9_9BURK</name>
<sequence length="192" mass="21249">MSPDLYQTLRADVIARGFQCDIDWSESLHPVTDADVFGREYVFVICNSGMKAQIARAIYSRVMEALVVGASAKSVFGHPGKAGAIDRGWRGRKAWLDAYLAAEDKLTFLGALPWIGEITKFHLAKNLGVDVAKPDRHLQRVADVYGLSVDQLCAELSRSSGDRVATVDYVIWRACNLGILLSQEANRYRKST</sequence>
<proteinExistence type="predicted"/>
<dbReference type="Proteomes" id="UP000177515">
    <property type="component" value="Plasmid unnamed1"/>
</dbReference>
<organism evidence="1 2">
    <name type="scientific">Cupriavidus malaysiensis</name>
    <dbReference type="NCBI Taxonomy" id="367825"/>
    <lineage>
        <taxon>Bacteria</taxon>
        <taxon>Pseudomonadati</taxon>
        <taxon>Pseudomonadota</taxon>
        <taxon>Betaproteobacteria</taxon>
        <taxon>Burkholderiales</taxon>
        <taxon>Burkholderiaceae</taxon>
        <taxon>Cupriavidus</taxon>
    </lineage>
</organism>